<proteinExistence type="predicted"/>
<dbReference type="PANTHER" id="PTHR40590:SF1">
    <property type="entry name" value="CYTOPLASMIC PROTEIN"/>
    <property type="match status" value="1"/>
</dbReference>
<dbReference type="InterPro" id="IPR047111">
    <property type="entry name" value="YbaP-like"/>
</dbReference>
<sequence>MLPSAWRRRAAENCAALLLALLATLPWAGARAGAAAPASAEYLPYGSVADNPRPVAAPHQGGLFRVSQGGRVAYLFGTVHVGTRGFYSLPPEVERALVGANRIVVELDTRANTAWLRALALHGSYAPGDNIRRHLPPPTLRALTDVLHAQGISMASMAGYKPWLVANLLLSMELERKGYRRSQGVEQALLSQARRHGLKVAQLESAEYQLALYDTMDELDAARYLDEVLGGLENGRALRTAQAVIEAWSSGDARALDVVLQESTTGPGVVAEFTRRVLLGRRNPDMASQIERLMREDSVTFVGVGLLHLLGANGLPQLLAQRGYLVERVY</sequence>
<feature type="signal peptide" evidence="1">
    <location>
        <begin position="1"/>
        <end position="28"/>
    </location>
</feature>
<evidence type="ECO:0000313" key="2">
    <source>
        <dbReference type="EMBL" id="MFC5549387.1"/>
    </source>
</evidence>
<keyword evidence="1" id="KW-0732">Signal</keyword>
<comment type="caution">
    <text evidence="2">The sequence shown here is derived from an EMBL/GenBank/DDBJ whole genome shotgun (WGS) entry which is preliminary data.</text>
</comment>
<organism evidence="2 3">
    <name type="scientific">Massilia aerilata</name>
    <dbReference type="NCBI Taxonomy" id="453817"/>
    <lineage>
        <taxon>Bacteria</taxon>
        <taxon>Pseudomonadati</taxon>
        <taxon>Pseudomonadota</taxon>
        <taxon>Betaproteobacteria</taxon>
        <taxon>Burkholderiales</taxon>
        <taxon>Oxalobacteraceae</taxon>
        <taxon>Telluria group</taxon>
        <taxon>Massilia</taxon>
    </lineage>
</organism>
<keyword evidence="3" id="KW-1185">Reference proteome</keyword>
<dbReference type="RefSeq" id="WP_379771311.1">
    <property type="nucleotide sequence ID" value="NZ_JBHSMZ010000008.1"/>
</dbReference>
<dbReference type="EMBL" id="JBHSMZ010000008">
    <property type="protein sequence ID" value="MFC5549387.1"/>
    <property type="molecule type" value="Genomic_DNA"/>
</dbReference>
<gene>
    <name evidence="2" type="ORF">ACFPO9_12800</name>
</gene>
<evidence type="ECO:0000313" key="3">
    <source>
        <dbReference type="Proteomes" id="UP001596086"/>
    </source>
</evidence>
<evidence type="ECO:0000256" key="1">
    <source>
        <dbReference type="SAM" id="SignalP"/>
    </source>
</evidence>
<feature type="chain" id="PRO_5047186065" evidence="1">
    <location>
        <begin position="29"/>
        <end position="330"/>
    </location>
</feature>
<protein>
    <submittedName>
        <fullName evidence="2">TraB/GumN family protein</fullName>
    </submittedName>
</protein>
<accession>A0ABW0RX79</accession>
<dbReference type="Proteomes" id="UP001596086">
    <property type="component" value="Unassembled WGS sequence"/>
</dbReference>
<dbReference type="CDD" id="cd14789">
    <property type="entry name" value="Tiki"/>
    <property type="match status" value="1"/>
</dbReference>
<dbReference type="PANTHER" id="PTHR40590">
    <property type="entry name" value="CYTOPLASMIC PROTEIN-RELATED"/>
    <property type="match status" value="1"/>
</dbReference>
<dbReference type="Pfam" id="PF01963">
    <property type="entry name" value="TraB_PrgY_gumN"/>
    <property type="match status" value="1"/>
</dbReference>
<name>A0ABW0RX79_9BURK</name>
<dbReference type="InterPro" id="IPR002816">
    <property type="entry name" value="TraB/PrgY/GumN_fam"/>
</dbReference>
<reference evidence="3" key="1">
    <citation type="journal article" date="2019" name="Int. J. Syst. Evol. Microbiol.">
        <title>The Global Catalogue of Microorganisms (GCM) 10K type strain sequencing project: providing services to taxonomists for standard genome sequencing and annotation.</title>
        <authorList>
            <consortium name="The Broad Institute Genomics Platform"/>
            <consortium name="The Broad Institute Genome Sequencing Center for Infectious Disease"/>
            <person name="Wu L."/>
            <person name="Ma J."/>
        </authorList>
    </citation>
    <scope>NUCLEOTIDE SEQUENCE [LARGE SCALE GENOMIC DNA]</scope>
    <source>
        <strain evidence="3">CGMCC 4.5798</strain>
    </source>
</reference>